<evidence type="ECO:0000256" key="4">
    <source>
        <dbReference type="ARBA" id="ARBA00023163"/>
    </source>
</evidence>
<evidence type="ECO:0000256" key="2">
    <source>
        <dbReference type="ARBA" id="ARBA00023015"/>
    </source>
</evidence>
<evidence type="ECO:0000313" key="8">
    <source>
        <dbReference type="EMBL" id="KAK4757731.1"/>
    </source>
</evidence>
<dbReference type="InterPro" id="IPR045239">
    <property type="entry name" value="bHLH95_bHLH"/>
</dbReference>
<feature type="domain" description="BHLH" evidence="7">
    <location>
        <begin position="217"/>
        <end position="266"/>
    </location>
</feature>
<evidence type="ECO:0000313" key="9">
    <source>
        <dbReference type="Proteomes" id="UP001345219"/>
    </source>
</evidence>
<keyword evidence="5" id="KW-0539">Nucleus</keyword>
<dbReference type="EMBL" id="JAXIOK010000012">
    <property type="protein sequence ID" value="KAK4757731.1"/>
    <property type="molecule type" value="Genomic_DNA"/>
</dbReference>
<evidence type="ECO:0000256" key="1">
    <source>
        <dbReference type="ARBA" id="ARBA00004123"/>
    </source>
</evidence>
<keyword evidence="3" id="KW-0238">DNA-binding</keyword>
<dbReference type="CDD" id="cd11393">
    <property type="entry name" value="bHLH_AtbHLH_like"/>
    <property type="match status" value="1"/>
</dbReference>
<gene>
    <name evidence="8" type="ORF">SAY87_019032</name>
</gene>
<protein>
    <recommendedName>
        <fullName evidence="7">BHLH domain-containing protein</fullName>
    </recommendedName>
</protein>
<dbReference type="InterPro" id="IPR045843">
    <property type="entry name" value="IND-like"/>
</dbReference>
<dbReference type="GO" id="GO:0000981">
    <property type="term" value="F:DNA-binding transcription factor activity, RNA polymerase II-specific"/>
    <property type="evidence" value="ECO:0007669"/>
    <property type="project" value="TreeGrafter"/>
</dbReference>
<dbReference type="GO" id="GO:0000978">
    <property type="term" value="F:RNA polymerase II cis-regulatory region sequence-specific DNA binding"/>
    <property type="evidence" value="ECO:0007669"/>
    <property type="project" value="TreeGrafter"/>
</dbReference>
<dbReference type="GO" id="GO:0046983">
    <property type="term" value="F:protein dimerization activity"/>
    <property type="evidence" value="ECO:0007669"/>
    <property type="project" value="InterPro"/>
</dbReference>
<dbReference type="GO" id="GO:0005634">
    <property type="term" value="C:nucleus"/>
    <property type="evidence" value="ECO:0007669"/>
    <property type="project" value="UniProtKB-SubCell"/>
</dbReference>
<accession>A0AAN7K375</accession>
<dbReference type="SUPFAM" id="SSF47459">
    <property type="entry name" value="HLH, helix-loop-helix DNA-binding domain"/>
    <property type="match status" value="1"/>
</dbReference>
<dbReference type="Gene3D" id="4.10.280.10">
    <property type="entry name" value="Helix-loop-helix DNA-binding domain"/>
    <property type="match status" value="1"/>
</dbReference>
<name>A0AAN7K375_9MYRT</name>
<evidence type="ECO:0000256" key="3">
    <source>
        <dbReference type="ARBA" id="ARBA00023125"/>
    </source>
</evidence>
<dbReference type="PROSITE" id="PS50888">
    <property type="entry name" value="BHLH"/>
    <property type="match status" value="1"/>
</dbReference>
<dbReference type="AlphaFoldDB" id="A0AAN7K375"/>
<comment type="caution">
    <text evidence="8">The sequence shown here is derived from an EMBL/GenBank/DDBJ whole genome shotgun (WGS) entry which is preliminary data.</text>
</comment>
<evidence type="ECO:0000256" key="5">
    <source>
        <dbReference type="ARBA" id="ARBA00023242"/>
    </source>
</evidence>
<dbReference type="SMART" id="SM00353">
    <property type="entry name" value="HLH"/>
    <property type="match status" value="1"/>
</dbReference>
<dbReference type="InterPro" id="IPR036638">
    <property type="entry name" value="HLH_DNA-bd_sf"/>
</dbReference>
<keyword evidence="9" id="KW-1185">Reference proteome</keyword>
<organism evidence="8 9">
    <name type="scientific">Trapa incisa</name>
    <dbReference type="NCBI Taxonomy" id="236973"/>
    <lineage>
        <taxon>Eukaryota</taxon>
        <taxon>Viridiplantae</taxon>
        <taxon>Streptophyta</taxon>
        <taxon>Embryophyta</taxon>
        <taxon>Tracheophyta</taxon>
        <taxon>Spermatophyta</taxon>
        <taxon>Magnoliopsida</taxon>
        <taxon>eudicotyledons</taxon>
        <taxon>Gunneridae</taxon>
        <taxon>Pentapetalae</taxon>
        <taxon>rosids</taxon>
        <taxon>malvids</taxon>
        <taxon>Myrtales</taxon>
        <taxon>Lythraceae</taxon>
        <taxon>Trapa</taxon>
    </lineage>
</organism>
<keyword evidence="4" id="KW-0804">Transcription</keyword>
<dbReference type="Proteomes" id="UP001345219">
    <property type="component" value="Chromosome 15"/>
</dbReference>
<dbReference type="InterPro" id="IPR011598">
    <property type="entry name" value="bHLH_dom"/>
</dbReference>
<keyword evidence="2" id="KW-0805">Transcription regulation</keyword>
<dbReference type="PANTHER" id="PTHR16223">
    <property type="entry name" value="TRANSCRIPTION FACTOR BHLH83-RELATED"/>
    <property type="match status" value="1"/>
</dbReference>
<comment type="subcellular location">
    <subcellularLocation>
        <location evidence="1">Nucleus</location>
    </subcellularLocation>
</comment>
<dbReference type="PANTHER" id="PTHR16223:SF136">
    <property type="entry name" value="TRANSCRIPTION FACTOR BHLH133-RELATED"/>
    <property type="match status" value="1"/>
</dbReference>
<feature type="region of interest" description="Disordered" evidence="6">
    <location>
        <begin position="182"/>
        <end position="216"/>
    </location>
</feature>
<proteinExistence type="predicted"/>
<evidence type="ECO:0000259" key="7">
    <source>
        <dbReference type="PROSITE" id="PS50888"/>
    </source>
</evidence>
<evidence type="ECO:0000256" key="6">
    <source>
        <dbReference type="SAM" id="MobiDB-lite"/>
    </source>
</evidence>
<sequence>MNRGVLQLQSPPVMAGGNPKLPWSMNGTHPLSTAQSPPPFMAPASSYIFSGHPYHASVSSLPSQPAWQDNPESFSQLIAMGGLAGKEGDQNWQEQVLIRTSPTSHSPTYVKQEDSAGSGYVYCHPSTGNHFQATATKPSGCTPGVSASSPNSCITSMSPGVLNFLSKRTEYGNHTSSECVHGWPGAMPSSSTTQQDRWASGNNNVTAGAPKKAKAQPSSSLSIVKKQVRKEKLGDRISALHQLVSPFGKTDTASVLQEAIRYITFLQNQIEALSLPYLGNNASASIRQPHTVLGDTDYVFPENPGQILNNNYMKRKLGAPDETSQEEQPRIRDLSSRGLCLVPVSFTLQLGNDNGADYWASAFSGGFR</sequence>
<reference evidence="8 9" key="1">
    <citation type="journal article" date="2023" name="Hortic Res">
        <title>Pangenome of water caltrop reveals structural variations and asymmetric subgenome divergence after allopolyploidization.</title>
        <authorList>
            <person name="Zhang X."/>
            <person name="Chen Y."/>
            <person name="Wang L."/>
            <person name="Yuan Y."/>
            <person name="Fang M."/>
            <person name="Shi L."/>
            <person name="Lu R."/>
            <person name="Comes H.P."/>
            <person name="Ma Y."/>
            <person name="Chen Y."/>
            <person name="Huang G."/>
            <person name="Zhou Y."/>
            <person name="Zheng Z."/>
            <person name="Qiu Y."/>
        </authorList>
    </citation>
    <scope>NUCLEOTIDE SEQUENCE [LARGE SCALE GENOMIC DNA]</scope>
    <source>
        <tissue evidence="8">Roots</tissue>
    </source>
</reference>
<feature type="compositionally biased region" description="Polar residues" evidence="6">
    <location>
        <begin position="188"/>
        <end position="206"/>
    </location>
</feature>